<protein>
    <recommendedName>
        <fullName evidence="7">DUF86 domain-containing protein</fullName>
    </recommendedName>
</protein>
<dbReference type="GO" id="GO:0004540">
    <property type="term" value="F:RNA nuclease activity"/>
    <property type="evidence" value="ECO:0007669"/>
    <property type="project" value="InterPro"/>
</dbReference>
<evidence type="ECO:0000256" key="4">
    <source>
        <dbReference type="ARBA" id="ARBA00024207"/>
    </source>
</evidence>
<dbReference type="Pfam" id="PF01934">
    <property type="entry name" value="HepT-like"/>
    <property type="match status" value="1"/>
</dbReference>
<evidence type="ECO:0000256" key="1">
    <source>
        <dbReference type="ARBA" id="ARBA00022649"/>
    </source>
</evidence>
<dbReference type="EMBL" id="BMEL01000003">
    <property type="protein sequence ID" value="GGF25470.1"/>
    <property type="molecule type" value="Genomic_DNA"/>
</dbReference>
<accession>A0A917B8L1</accession>
<evidence type="ECO:0008006" key="7">
    <source>
        <dbReference type="Google" id="ProtNLM"/>
    </source>
</evidence>
<keyword evidence="1" id="KW-1277">Toxin-antitoxin system</keyword>
<dbReference type="PANTHER" id="PTHR33397">
    <property type="entry name" value="UPF0331 PROTEIN YUTE"/>
    <property type="match status" value="1"/>
</dbReference>
<dbReference type="InterPro" id="IPR037038">
    <property type="entry name" value="HepT-like_sf"/>
</dbReference>
<name>A0A917B8L1_HALAA</name>
<dbReference type="GO" id="GO:0110001">
    <property type="term" value="C:toxin-antitoxin complex"/>
    <property type="evidence" value="ECO:0007669"/>
    <property type="project" value="InterPro"/>
</dbReference>
<dbReference type="InterPro" id="IPR052379">
    <property type="entry name" value="Type_VII_TA_RNase"/>
</dbReference>
<sequence length="134" mass="15584">MKDEIIIRKINSMERSIQKVYTVYDDNPNELLDMIKQDSIVLNVHRACKAAIDLSIHIIAEYHLGVPQSYRDSFDILYEKGIINHSLKLKLKNMEEFRHVAVDDSKKINLNALKETVENDLKDLSLLGKEILKY</sequence>
<organism evidence="5 6">
    <name type="scientific">Halobacillus andaensis</name>
    <dbReference type="NCBI Taxonomy" id="1176239"/>
    <lineage>
        <taxon>Bacteria</taxon>
        <taxon>Bacillati</taxon>
        <taxon>Bacillota</taxon>
        <taxon>Bacilli</taxon>
        <taxon>Bacillales</taxon>
        <taxon>Bacillaceae</taxon>
        <taxon>Halobacillus</taxon>
    </lineage>
</organism>
<proteinExistence type="inferred from homology"/>
<keyword evidence="2" id="KW-0540">Nuclease</keyword>
<evidence type="ECO:0000313" key="5">
    <source>
        <dbReference type="EMBL" id="GGF25470.1"/>
    </source>
</evidence>
<evidence type="ECO:0000256" key="2">
    <source>
        <dbReference type="ARBA" id="ARBA00022722"/>
    </source>
</evidence>
<dbReference type="PANTHER" id="PTHR33397:SF3">
    <property type="entry name" value="MRNA NUCLEASE HEPT"/>
    <property type="match status" value="1"/>
</dbReference>
<gene>
    <name evidence="5" type="ORF">GCM10010954_25460</name>
</gene>
<keyword evidence="6" id="KW-1185">Reference proteome</keyword>
<dbReference type="Gene3D" id="1.20.120.580">
    <property type="entry name" value="bsu32300-like"/>
    <property type="match status" value="1"/>
</dbReference>
<dbReference type="Proteomes" id="UP000660110">
    <property type="component" value="Unassembled WGS sequence"/>
</dbReference>
<dbReference type="InterPro" id="IPR008201">
    <property type="entry name" value="HepT-like"/>
</dbReference>
<reference evidence="5" key="1">
    <citation type="journal article" date="2014" name="Int. J. Syst. Evol. Microbiol.">
        <title>Complete genome sequence of Corynebacterium casei LMG S-19264T (=DSM 44701T), isolated from a smear-ripened cheese.</title>
        <authorList>
            <consortium name="US DOE Joint Genome Institute (JGI-PGF)"/>
            <person name="Walter F."/>
            <person name="Albersmeier A."/>
            <person name="Kalinowski J."/>
            <person name="Ruckert C."/>
        </authorList>
    </citation>
    <scope>NUCLEOTIDE SEQUENCE</scope>
    <source>
        <strain evidence="5">CGMCC 1.12153</strain>
    </source>
</reference>
<dbReference type="RefSeq" id="WP_188377891.1">
    <property type="nucleotide sequence ID" value="NZ_BMEL01000003.1"/>
</dbReference>
<comment type="similarity">
    <text evidence="4">Belongs to the HepT RNase toxin family.</text>
</comment>
<dbReference type="NCBIfam" id="NF047751">
    <property type="entry name" value="HepT_toxin"/>
    <property type="match status" value="1"/>
</dbReference>
<evidence type="ECO:0000256" key="3">
    <source>
        <dbReference type="ARBA" id="ARBA00022801"/>
    </source>
</evidence>
<evidence type="ECO:0000313" key="6">
    <source>
        <dbReference type="Proteomes" id="UP000660110"/>
    </source>
</evidence>
<keyword evidence="3" id="KW-0378">Hydrolase</keyword>
<reference evidence="5" key="2">
    <citation type="submission" date="2020-09" db="EMBL/GenBank/DDBJ databases">
        <authorList>
            <person name="Sun Q."/>
            <person name="Zhou Y."/>
        </authorList>
    </citation>
    <scope>NUCLEOTIDE SEQUENCE</scope>
    <source>
        <strain evidence="5">CGMCC 1.12153</strain>
    </source>
</reference>
<dbReference type="AlphaFoldDB" id="A0A917B8L1"/>
<dbReference type="GO" id="GO:0016787">
    <property type="term" value="F:hydrolase activity"/>
    <property type="evidence" value="ECO:0007669"/>
    <property type="project" value="UniProtKB-KW"/>
</dbReference>
<comment type="caution">
    <text evidence="5">The sequence shown here is derived from an EMBL/GenBank/DDBJ whole genome shotgun (WGS) entry which is preliminary data.</text>
</comment>